<dbReference type="Proteomes" id="UP000785653">
    <property type="component" value="Unassembled WGS sequence"/>
</dbReference>
<proteinExistence type="predicted"/>
<dbReference type="AlphaFoldDB" id="A0A930LSC6"/>
<name>A0A930LSC6_9MICC</name>
<evidence type="ECO:0000313" key="2">
    <source>
        <dbReference type="Proteomes" id="UP000785653"/>
    </source>
</evidence>
<gene>
    <name evidence="1" type="ORF">HXO65_00295</name>
</gene>
<reference evidence="1" key="1">
    <citation type="submission" date="2020-04" db="EMBL/GenBank/DDBJ databases">
        <title>Deep metagenomics examines the oral microbiome during advanced dental caries in children, revealing novel taxa and co-occurrences with host molecules.</title>
        <authorList>
            <person name="Baker J.L."/>
            <person name="Morton J.T."/>
            <person name="Dinis M."/>
            <person name="Alvarez R."/>
            <person name="Tran N.C."/>
            <person name="Knight R."/>
            <person name="Edlund A."/>
        </authorList>
    </citation>
    <scope>NUCLEOTIDE SEQUENCE</scope>
    <source>
        <strain evidence="1">JCVI_47_bin.3</strain>
    </source>
</reference>
<protein>
    <submittedName>
        <fullName evidence="1">Uncharacterized protein</fullName>
    </submittedName>
</protein>
<accession>A0A930LSC6</accession>
<sequence length="159" mass="17631">MSLVTNPRHVVKVYPAIKKMMPDGGGGIGWSDEPLLIRGNVQPLASDNLNRTASTRDEYYGETLATTAVITTPPGTWDKARQSLPEELREGFPIDALVVFDPGKYTTVLGVRTPTGGPPLVYQINAREVLFRMGRHTQHDKVAMYRGNDVHRKFLEGKV</sequence>
<organism evidence="1 2">
    <name type="scientific">Rothia mucilaginosa</name>
    <dbReference type="NCBI Taxonomy" id="43675"/>
    <lineage>
        <taxon>Bacteria</taxon>
        <taxon>Bacillati</taxon>
        <taxon>Actinomycetota</taxon>
        <taxon>Actinomycetes</taxon>
        <taxon>Micrococcales</taxon>
        <taxon>Micrococcaceae</taxon>
        <taxon>Rothia</taxon>
    </lineage>
</organism>
<dbReference type="EMBL" id="JABZXS010000001">
    <property type="protein sequence ID" value="MBF1672645.1"/>
    <property type="molecule type" value="Genomic_DNA"/>
</dbReference>
<comment type="caution">
    <text evidence="1">The sequence shown here is derived from an EMBL/GenBank/DDBJ whole genome shotgun (WGS) entry which is preliminary data.</text>
</comment>
<evidence type="ECO:0000313" key="1">
    <source>
        <dbReference type="EMBL" id="MBF1672645.1"/>
    </source>
</evidence>